<dbReference type="Proteomes" id="UP000605846">
    <property type="component" value="Unassembled WGS sequence"/>
</dbReference>
<dbReference type="InterPro" id="IPR027417">
    <property type="entry name" value="P-loop_NTPase"/>
</dbReference>
<dbReference type="SMART" id="SM00382">
    <property type="entry name" value="AAA"/>
    <property type="match status" value="2"/>
</dbReference>
<organism evidence="5 6">
    <name type="scientific">Apophysomyces ossiformis</name>
    <dbReference type="NCBI Taxonomy" id="679940"/>
    <lineage>
        <taxon>Eukaryota</taxon>
        <taxon>Fungi</taxon>
        <taxon>Fungi incertae sedis</taxon>
        <taxon>Mucoromycota</taxon>
        <taxon>Mucoromycotina</taxon>
        <taxon>Mucoromycetes</taxon>
        <taxon>Mucorales</taxon>
        <taxon>Mucorineae</taxon>
        <taxon>Mucoraceae</taxon>
        <taxon>Apophysomyces</taxon>
    </lineage>
</organism>
<dbReference type="InterPro" id="IPR041569">
    <property type="entry name" value="AAA_lid_3"/>
</dbReference>
<dbReference type="GO" id="GO:0005524">
    <property type="term" value="F:ATP binding"/>
    <property type="evidence" value="ECO:0007669"/>
    <property type="project" value="UniProtKB-KW"/>
</dbReference>
<dbReference type="GO" id="GO:0097352">
    <property type="term" value="P:autophagosome maturation"/>
    <property type="evidence" value="ECO:0007669"/>
    <property type="project" value="TreeGrafter"/>
</dbReference>
<dbReference type="GO" id="GO:0005829">
    <property type="term" value="C:cytosol"/>
    <property type="evidence" value="ECO:0007669"/>
    <property type="project" value="TreeGrafter"/>
</dbReference>
<dbReference type="PRINTS" id="PR00830">
    <property type="entry name" value="ENDOLAPTASE"/>
</dbReference>
<dbReference type="InterPro" id="IPR003593">
    <property type="entry name" value="AAA+_ATPase"/>
</dbReference>
<dbReference type="PANTHER" id="PTHR23077:SF194">
    <property type="entry name" value="ATPASE FAMILY GENE 2 PROTEIN HOMOLOG B"/>
    <property type="match status" value="1"/>
</dbReference>
<gene>
    <name evidence="5" type="ORF">EC973_006623</name>
</gene>
<keyword evidence="6" id="KW-1185">Reference proteome</keyword>
<dbReference type="FunFam" id="3.40.50.300:FF:001440">
    <property type="entry name" value="ATPase, AAA family protein"/>
    <property type="match status" value="1"/>
</dbReference>
<dbReference type="PANTHER" id="PTHR23077">
    <property type="entry name" value="AAA-FAMILY ATPASE"/>
    <property type="match status" value="1"/>
</dbReference>
<dbReference type="FunFam" id="3.40.50.300:FF:000061">
    <property type="entry name" value="ATPase family, AAA domain-containing 2"/>
    <property type="match status" value="1"/>
</dbReference>
<evidence type="ECO:0000256" key="2">
    <source>
        <dbReference type="ARBA" id="ARBA00022840"/>
    </source>
</evidence>
<keyword evidence="2 3" id="KW-0067">ATP-binding</keyword>
<dbReference type="Gene3D" id="3.40.50.300">
    <property type="entry name" value="P-loop containing nucleotide triphosphate hydrolases"/>
    <property type="match status" value="2"/>
</dbReference>
<dbReference type="GO" id="GO:0051228">
    <property type="term" value="P:mitotic spindle disassembly"/>
    <property type="evidence" value="ECO:0007669"/>
    <property type="project" value="TreeGrafter"/>
</dbReference>
<dbReference type="GO" id="GO:0034098">
    <property type="term" value="C:VCP-NPL4-UFD1 AAA ATPase complex"/>
    <property type="evidence" value="ECO:0007669"/>
    <property type="project" value="TreeGrafter"/>
</dbReference>
<dbReference type="InterPro" id="IPR003960">
    <property type="entry name" value="ATPase_AAA_CS"/>
</dbReference>
<dbReference type="Gene3D" id="1.10.8.60">
    <property type="match status" value="2"/>
</dbReference>
<dbReference type="CDD" id="cd19511">
    <property type="entry name" value="RecA-like_CDC48_r2-like"/>
    <property type="match status" value="1"/>
</dbReference>
<name>A0A8H7BN82_9FUNG</name>
<dbReference type="InterPro" id="IPR003959">
    <property type="entry name" value="ATPase_AAA_core"/>
</dbReference>
<dbReference type="SUPFAM" id="SSF52540">
    <property type="entry name" value="P-loop containing nucleoside triphosphate hydrolases"/>
    <property type="match status" value="2"/>
</dbReference>
<dbReference type="GO" id="GO:0005634">
    <property type="term" value="C:nucleus"/>
    <property type="evidence" value="ECO:0007669"/>
    <property type="project" value="TreeGrafter"/>
</dbReference>
<proteinExistence type="inferred from homology"/>
<feature type="domain" description="AAA+ ATPase" evidence="4">
    <location>
        <begin position="462"/>
        <end position="604"/>
    </location>
</feature>
<dbReference type="InterPro" id="IPR050168">
    <property type="entry name" value="AAA_ATPase_domain"/>
</dbReference>
<evidence type="ECO:0000313" key="5">
    <source>
        <dbReference type="EMBL" id="KAF7728108.1"/>
    </source>
</evidence>
<dbReference type="OrthoDB" id="5421at2759"/>
<evidence type="ECO:0000313" key="6">
    <source>
        <dbReference type="Proteomes" id="UP000605846"/>
    </source>
</evidence>
<dbReference type="FunFam" id="1.10.8.60:FF:000038">
    <property type="entry name" value="spermatogenesis-associated protein 5-like protein 1"/>
    <property type="match status" value="1"/>
</dbReference>
<comment type="similarity">
    <text evidence="3">Belongs to the AAA ATPase family.</text>
</comment>
<evidence type="ECO:0000256" key="1">
    <source>
        <dbReference type="ARBA" id="ARBA00022741"/>
    </source>
</evidence>
<dbReference type="EMBL" id="JABAYA010000043">
    <property type="protein sequence ID" value="KAF7728108.1"/>
    <property type="molecule type" value="Genomic_DNA"/>
</dbReference>
<protein>
    <recommendedName>
        <fullName evidence="4">AAA+ ATPase domain-containing protein</fullName>
    </recommendedName>
</protein>
<evidence type="ECO:0000256" key="3">
    <source>
        <dbReference type="RuleBase" id="RU003651"/>
    </source>
</evidence>
<dbReference type="GO" id="GO:0031593">
    <property type="term" value="F:polyubiquitin modification-dependent protein binding"/>
    <property type="evidence" value="ECO:0007669"/>
    <property type="project" value="TreeGrafter"/>
</dbReference>
<reference evidence="5" key="1">
    <citation type="submission" date="2020-01" db="EMBL/GenBank/DDBJ databases">
        <title>Genome Sequencing of Three Apophysomyces-Like Fungal Strains Confirms a Novel Fungal Genus in the Mucoromycota with divergent Burkholderia-like Endosymbiotic Bacteria.</title>
        <authorList>
            <person name="Stajich J.E."/>
            <person name="Macias A.M."/>
            <person name="Carter-House D."/>
            <person name="Lovett B."/>
            <person name="Kasson L.R."/>
            <person name="Berry K."/>
            <person name="Grigoriev I."/>
            <person name="Chang Y."/>
            <person name="Spatafora J."/>
            <person name="Kasson M.T."/>
        </authorList>
    </citation>
    <scope>NUCLEOTIDE SEQUENCE</scope>
    <source>
        <strain evidence="5">NRRL A-21654</strain>
    </source>
</reference>
<dbReference type="Pfam" id="PF17862">
    <property type="entry name" value="AAA_lid_3"/>
    <property type="match status" value="2"/>
</dbReference>
<dbReference type="PROSITE" id="PS00674">
    <property type="entry name" value="AAA"/>
    <property type="match status" value="2"/>
</dbReference>
<keyword evidence="1 3" id="KW-0547">Nucleotide-binding</keyword>
<dbReference type="GO" id="GO:0030970">
    <property type="term" value="P:retrograde protein transport, ER to cytosol"/>
    <property type="evidence" value="ECO:0007669"/>
    <property type="project" value="TreeGrafter"/>
</dbReference>
<dbReference type="Pfam" id="PF00004">
    <property type="entry name" value="AAA"/>
    <property type="match status" value="2"/>
</dbReference>
<dbReference type="AlphaFoldDB" id="A0A8H7BN82"/>
<evidence type="ECO:0000259" key="4">
    <source>
        <dbReference type="SMART" id="SM00382"/>
    </source>
</evidence>
<accession>A0A8H7BN82</accession>
<comment type="caution">
    <text evidence="5">The sequence shown here is derived from an EMBL/GenBank/DDBJ whole genome shotgun (WGS) entry which is preliminary data.</text>
</comment>
<sequence>MFITPTCLSRPAIAHVSYDRWKALDIPMGGWVEVIDGSSKAYYCGLWPSNVSSDQCIVDQSIQFDTSHNVDKDVQIIPVRSIQIAVQATLQVVVKESDEESQLATLGFIYDRGSNEQKLEVISTYPEDVPVLLQHASRIELLDASKESTDVEHAIASLSLDHRPPAGLEKAYQALFEIVSYPFLYQDWIGRLQIECPKGILLYGPPGVGKTFLVSSVAQACQAKMFVIHGPEIYGAYLGESEEKLRAKFNQARTWAEENNSPTLLFIDEIDALTPHRDNTLAQENRVVAQLLTLMDGIRSRGKLVIVGATNRPNAIDPALRRPGRFDREISIDVPDINTRHDLFAAQLANMPVDDNVDIDSLATMTNGYVAADITSLCREAASIAVQKAAKDPSLKTSISMADFRAAYTHVGPSIQKGFQVQVEKTTWDDIGGLESVKKKLKQAVEWPLLYKDTFLRLGLKPPRGILLYGPPGCSKTTLVKAIASSCGAAFLSINGAQLYSPYVGDSEKVVRTTFQKARATAPAIIFLDETEAIIGKRNMGNGGSNSGDSVQERVLSTLLNEMDGVETAESVLVLGATNRPDMLDAALLRPGRFDRLVYVPPPDEAARYEILRIHTRNVPLAADVDLLKIARQTHLYTGADLKNVCREAAMIALRGDHGANNVSMEQFEKSVLTIPPSITPSMITSYEHLISEES</sequence>
<feature type="domain" description="AAA+ ATPase" evidence="4">
    <location>
        <begin position="196"/>
        <end position="336"/>
    </location>
</feature>
<dbReference type="GO" id="GO:0016887">
    <property type="term" value="F:ATP hydrolysis activity"/>
    <property type="evidence" value="ECO:0007669"/>
    <property type="project" value="InterPro"/>
</dbReference>